<evidence type="ECO:0000256" key="1">
    <source>
        <dbReference type="SAM" id="MobiDB-lite"/>
    </source>
</evidence>
<feature type="compositionally biased region" description="Basic residues" evidence="1">
    <location>
        <begin position="161"/>
        <end position="182"/>
    </location>
</feature>
<feature type="region of interest" description="Disordered" evidence="1">
    <location>
        <begin position="157"/>
        <end position="182"/>
    </location>
</feature>
<evidence type="ECO:0000313" key="2">
    <source>
        <dbReference type="EMBL" id="CAB4335493.1"/>
    </source>
</evidence>
<accession>A0A6J6C9A2</accession>
<gene>
    <name evidence="3" type="ORF">UFOPK1509_00104</name>
    <name evidence="2" type="ORF">UFOPK4171_00335</name>
</gene>
<organism evidence="3">
    <name type="scientific">freshwater metagenome</name>
    <dbReference type="NCBI Taxonomy" id="449393"/>
    <lineage>
        <taxon>unclassified sequences</taxon>
        <taxon>metagenomes</taxon>
        <taxon>ecological metagenomes</taxon>
    </lineage>
</organism>
<name>A0A6J6C9A2_9ZZZZ</name>
<evidence type="ECO:0000313" key="3">
    <source>
        <dbReference type="EMBL" id="CAB4547881.1"/>
    </source>
</evidence>
<dbReference type="AlphaFoldDB" id="A0A6J6C9A2"/>
<dbReference type="EMBL" id="CAESAM010000017">
    <property type="protein sequence ID" value="CAB4335493.1"/>
    <property type="molecule type" value="Genomic_DNA"/>
</dbReference>
<reference evidence="3" key="1">
    <citation type="submission" date="2020-05" db="EMBL/GenBank/DDBJ databases">
        <authorList>
            <person name="Chiriac C."/>
            <person name="Salcher M."/>
            <person name="Ghai R."/>
            <person name="Kavagutti S V."/>
        </authorList>
    </citation>
    <scope>NUCLEOTIDE SEQUENCE</scope>
</reference>
<sequence length="182" mass="19656">MKKKAVKKMNPTISNIPIAVSENPVVIDLPDGQKLVLGKLSAGSVIEVATWRGTGRPDSRTNRLMLGMTDTTAPIPTDDNQSAPVESVKRFSLPFGSITLPNFGGLLMKANSLKKIFGTAISSFSKAIEKSKALTPVETTAELDINAWIENISREVEAKGAKRRATTAKKASPAKRPTKKRR</sequence>
<protein>
    <submittedName>
        <fullName evidence="3">Unannotated protein</fullName>
    </submittedName>
</protein>
<proteinExistence type="predicted"/>
<dbReference type="EMBL" id="CAEZSY010000006">
    <property type="protein sequence ID" value="CAB4547881.1"/>
    <property type="molecule type" value="Genomic_DNA"/>
</dbReference>